<dbReference type="InterPro" id="IPR011008">
    <property type="entry name" value="Dimeric_a/b-barrel"/>
</dbReference>
<reference evidence="2 5" key="1">
    <citation type="submission" date="2016-02" db="EMBL/GenBank/DDBJ databases">
        <authorList>
            <person name="Teng J.L."/>
            <person name="Tang Y."/>
            <person name="Huang Y."/>
            <person name="Guo F."/>
            <person name="Wei W."/>
            <person name="Chen J.H."/>
            <person name="Wong S.Y."/>
            <person name="Lau S.K."/>
            <person name="Woo P.C."/>
        </authorList>
    </citation>
    <scope>NUCLEOTIDE SEQUENCE [LARGE SCALE GENOMIC DNA]</scope>
    <source>
        <strain evidence="2 5">JCM 13375</strain>
    </source>
</reference>
<dbReference type="OrthoDB" id="5294870at2"/>
<organism evidence="3 4">
    <name type="scientific">Tsukamurella pseudospumae</name>
    <dbReference type="NCBI Taxonomy" id="239498"/>
    <lineage>
        <taxon>Bacteria</taxon>
        <taxon>Bacillati</taxon>
        <taxon>Actinomycetota</taxon>
        <taxon>Actinomycetes</taxon>
        <taxon>Mycobacteriales</taxon>
        <taxon>Tsukamurellaceae</taxon>
        <taxon>Tsukamurella</taxon>
    </lineage>
</organism>
<protein>
    <submittedName>
        <fullName evidence="3">Ethyl tert-butyl ether degradation protein EthD</fullName>
    </submittedName>
</protein>
<dbReference type="AlphaFoldDB" id="A0A137ZYT7"/>
<comment type="caution">
    <text evidence="3">The sequence shown here is derived from an EMBL/GenBank/DDBJ whole genome shotgun (WGS) entry which is preliminary data.</text>
</comment>
<reference evidence="4" key="2">
    <citation type="submission" date="2016-02" db="EMBL/GenBank/DDBJ databases">
        <authorList>
            <person name="Wen L."/>
            <person name="He K."/>
            <person name="Yang H."/>
        </authorList>
    </citation>
    <scope>NUCLEOTIDE SEQUENCE [LARGE SCALE GENOMIC DNA]</scope>
    <source>
        <strain evidence="4">JCM 15929</strain>
    </source>
</reference>
<dbReference type="PANTHER" id="PTHR40260:SF2">
    <property type="entry name" value="BLR8190 PROTEIN"/>
    <property type="match status" value="1"/>
</dbReference>
<gene>
    <name evidence="3" type="ORF">AXK60_15790</name>
    <name evidence="2" type="ORF">AXK61_17110</name>
</gene>
<reference evidence="3" key="3">
    <citation type="submission" date="2016-02" db="EMBL/GenBank/DDBJ databases">
        <authorList>
            <person name="Teng J.L."/>
            <person name="Yang Y."/>
            <person name="Huang Y."/>
            <person name="Guo F."/>
            <person name="Wei W."/>
            <person name="Chen J.H."/>
            <person name="Wong S.Y."/>
            <person name="Lau S.K."/>
            <person name="Woo P.C."/>
        </authorList>
    </citation>
    <scope>NUCLEOTIDE SEQUENCE</scope>
    <source>
        <strain evidence="3">JCM 15929</strain>
    </source>
</reference>
<dbReference type="EMBL" id="LSRE01000009">
    <property type="protein sequence ID" value="KXO99546.1"/>
    <property type="molecule type" value="Genomic_DNA"/>
</dbReference>
<dbReference type="InterPro" id="IPR009799">
    <property type="entry name" value="EthD_dom"/>
</dbReference>
<evidence type="ECO:0000313" key="3">
    <source>
        <dbReference type="EMBL" id="KXP03299.1"/>
    </source>
</evidence>
<name>A0A137ZYT7_9ACTN</name>
<accession>A0A137ZYT7</accession>
<evidence type="ECO:0000313" key="5">
    <source>
        <dbReference type="Proteomes" id="UP000070409"/>
    </source>
</evidence>
<dbReference type="NCBIfam" id="TIGR02118">
    <property type="entry name" value="EthD family reductase"/>
    <property type="match status" value="1"/>
</dbReference>
<keyword evidence="5" id="KW-1185">Reference proteome</keyword>
<dbReference type="Proteomes" id="UP000070409">
    <property type="component" value="Unassembled WGS sequence"/>
</dbReference>
<evidence type="ECO:0000313" key="2">
    <source>
        <dbReference type="EMBL" id="KXO99546.1"/>
    </source>
</evidence>
<dbReference type="PANTHER" id="PTHR40260">
    <property type="entry name" value="BLR8190 PROTEIN"/>
    <property type="match status" value="1"/>
</dbReference>
<evidence type="ECO:0000259" key="1">
    <source>
        <dbReference type="Pfam" id="PF07110"/>
    </source>
</evidence>
<dbReference type="Gene3D" id="3.30.70.100">
    <property type="match status" value="1"/>
</dbReference>
<evidence type="ECO:0000313" key="4">
    <source>
        <dbReference type="Proteomes" id="UP000070258"/>
    </source>
</evidence>
<sequence length="103" mass="10868">MYRLTVLYNQPTDAAAFDAYYTGTHLPLAAKLPGLRSAAVSKGDTLDGSTPDIYQVAELYFDSKADLLAALGSDIGREVGKDVANFATGGASMVFTEVTEVSL</sequence>
<dbReference type="Pfam" id="PF07110">
    <property type="entry name" value="EthD"/>
    <property type="match status" value="1"/>
</dbReference>
<dbReference type="Proteomes" id="UP000070258">
    <property type="component" value="Unassembled WGS sequence"/>
</dbReference>
<feature type="domain" description="EthD" evidence="1">
    <location>
        <begin position="10"/>
        <end position="88"/>
    </location>
</feature>
<dbReference type="GO" id="GO:0016491">
    <property type="term" value="F:oxidoreductase activity"/>
    <property type="evidence" value="ECO:0007669"/>
    <property type="project" value="InterPro"/>
</dbReference>
<dbReference type="EMBL" id="LSRF01000058">
    <property type="protein sequence ID" value="KXP03299.1"/>
    <property type="molecule type" value="Genomic_DNA"/>
</dbReference>
<proteinExistence type="predicted"/>
<dbReference type="SUPFAM" id="SSF54909">
    <property type="entry name" value="Dimeric alpha+beta barrel"/>
    <property type="match status" value="1"/>
</dbReference>
<dbReference type="RefSeq" id="WP_068573947.1">
    <property type="nucleotide sequence ID" value="NZ_LSRE01000009.1"/>
</dbReference>